<dbReference type="Pfam" id="PF14258">
    <property type="entry name" value="DUF4350"/>
    <property type="match status" value="1"/>
</dbReference>
<evidence type="ECO:0000256" key="2">
    <source>
        <dbReference type="SAM" id="Phobius"/>
    </source>
</evidence>
<gene>
    <name evidence="4" type="ORF">ACFPQB_07360</name>
</gene>
<dbReference type="RefSeq" id="WP_378526991.1">
    <property type="nucleotide sequence ID" value="NZ_JBHSNS010000002.1"/>
</dbReference>
<evidence type="ECO:0000259" key="3">
    <source>
        <dbReference type="Pfam" id="PF14258"/>
    </source>
</evidence>
<organism evidence="4 5">
    <name type="scientific">Nocardioides vastitatis</name>
    <dbReference type="NCBI Taxonomy" id="2568655"/>
    <lineage>
        <taxon>Bacteria</taxon>
        <taxon>Bacillati</taxon>
        <taxon>Actinomycetota</taxon>
        <taxon>Actinomycetes</taxon>
        <taxon>Propionibacteriales</taxon>
        <taxon>Nocardioidaceae</taxon>
        <taxon>Nocardioides</taxon>
    </lineage>
</organism>
<accession>A0ABW0ZGQ6</accession>
<protein>
    <submittedName>
        <fullName evidence="4">DUF4350 domain-containing protein</fullName>
    </submittedName>
</protein>
<dbReference type="EMBL" id="JBHSNS010000002">
    <property type="protein sequence ID" value="MFC5728731.1"/>
    <property type="molecule type" value="Genomic_DNA"/>
</dbReference>
<dbReference type="InterPro" id="IPR025646">
    <property type="entry name" value="DUF4350"/>
</dbReference>
<reference evidence="5" key="1">
    <citation type="journal article" date="2019" name="Int. J. Syst. Evol. Microbiol.">
        <title>The Global Catalogue of Microorganisms (GCM) 10K type strain sequencing project: providing services to taxonomists for standard genome sequencing and annotation.</title>
        <authorList>
            <consortium name="The Broad Institute Genomics Platform"/>
            <consortium name="The Broad Institute Genome Sequencing Center for Infectious Disease"/>
            <person name="Wu L."/>
            <person name="Ma J."/>
        </authorList>
    </citation>
    <scope>NUCLEOTIDE SEQUENCE [LARGE SCALE GENOMIC DNA]</scope>
    <source>
        <strain evidence="5">YIM 94188</strain>
    </source>
</reference>
<dbReference type="Proteomes" id="UP001596072">
    <property type="component" value="Unassembled WGS sequence"/>
</dbReference>
<keyword evidence="5" id="KW-1185">Reference proteome</keyword>
<feature type="domain" description="DUF4350" evidence="3">
    <location>
        <begin position="67"/>
        <end position="235"/>
    </location>
</feature>
<keyword evidence="2" id="KW-1133">Transmembrane helix</keyword>
<feature type="compositionally biased region" description="Low complexity" evidence="1">
    <location>
        <begin position="1"/>
        <end position="27"/>
    </location>
</feature>
<keyword evidence="2" id="KW-0812">Transmembrane</keyword>
<name>A0ABW0ZGQ6_9ACTN</name>
<evidence type="ECO:0000313" key="5">
    <source>
        <dbReference type="Proteomes" id="UP001596072"/>
    </source>
</evidence>
<evidence type="ECO:0000256" key="1">
    <source>
        <dbReference type="SAM" id="MobiDB-lite"/>
    </source>
</evidence>
<feature type="transmembrane region" description="Helical" evidence="2">
    <location>
        <begin position="36"/>
        <end position="55"/>
    </location>
</feature>
<evidence type="ECO:0000313" key="4">
    <source>
        <dbReference type="EMBL" id="MFC5728731.1"/>
    </source>
</evidence>
<comment type="caution">
    <text evidence="4">The sequence shown here is derived from an EMBL/GenBank/DDBJ whole genome shotgun (WGS) entry which is preliminary data.</text>
</comment>
<proteinExistence type="predicted"/>
<sequence length="400" mass="42205">MTATPMTTPVTTPAPAGAAAPDATGGASRWRRTRGWALGALALGLALGAAIWTTGGGQEYSGPLDPGNPGPEGAQALARVLDDEGVDVSVVRSAAELEETRVARRTTVVVTSTHYLSPGMLERLRDHAAPGRLVLVDPPYPLVQEIDRDQTTMPVSADEVDAACDRPLAGIALEGLSIEVDDATAYVGTGCFPAGGGSVAVADRDADVVLFGAGQALSNDQVLRADNAAVALRLLGNDRRLVWYVPDPTDADADEAVTLESLLPDWIGPALWMVALAGIGLVLWRFRRLGPLSTEPLPVVVRAVETTRSRGRMYRKSRDRAHAAQGLRSATCAALAARLRLDRGADAHTVAEAAARHLGRPVGEIDALLLGDHQPPPATDQELIRLAQGLTRLRREVRRG</sequence>
<keyword evidence="2" id="KW-0472">Membrane</keyword>
<feature type="region of interest" description="Disordered" evidence="1">
    <location>
        <begin position="1"/>
        <end position="28"/>
    </location>
</feature>